<comment type="caution">
    <text evidence="2">The sequence shown here is derived from an EMBL/GenBank/DDBJ whole genome shotgun (WGS) entry which is preliminary data.</text>
</comment>
<evidence type="ECO:0000313" key="3">
    <source>
        <dbReference type="Proteomes" id="UP001302274"/>
    </source>
</evidence>
<dbReference type="EMBL" id="JAYGJQ010000003">
    <property type="protein sequence ID" value="MEA9358180.1"/>
    <property type="molecule type" value="Genomic_DNA"/>
</dbReference>
<keyword evidence="1" id="KW-1133">Transmembrane helix</keyword>
<organism evidence="2 3">
    <name type="scientific">Bacteriovorax antarcticus</name>
    <dbReference type="NCBI Taxonomy" id="3088717"/>
    <lineage>
        <taxon>Bacteria</taxon>
        <taxon>Pseudomonadati</taxon>
        <taxon>Bdellovibrionota</taxon>
        <taxon>Bacteriovoracia</taxon>
        <taxon>Bacteriovoracales</taxon>
        <taxon>Bacteriovoracaceae</taxon>
        <taxon>Bacteriovorax</taxon>
    </lineage>
</organism>
<proteinExistence type="predicted"/>
<sequence length="55" mass="5702">MNNLMIGAVAGGLSGAVGHFLAGKFHGNEKGQKIYPVYSATFFGLMVLGAKFIAV</sequence>
<reference evidence="2 3" key="1">
    <citation type="submission" date="2023-11" db="EMBL/GenBank/DDBJ databases">
        <title>A Novel Polar Bacteriovorax (B. antarcticus) Isolated from the Biocrust in Antarctica.</title>
        <authorList>
            <person name="Mun W."/>
            <person name="Choi S.Y."/>
            <person name="Mitchell R.J."/>
        </authorList>
    </citation>
    <scope>NUCLEOTIDE SEQUENCE [LARGE SCALE GENOMIC DNA]</scope>
    <source>
        <strain evidence="2 3">PP10</strain>
    </source>
</reference>
<dbReference type="Proteomes" id="UP001302274">
    <property type="component" value="Unassembled WGS sequence"/>
</dbReference>
<feature type="transmembrane region" description="Helical" evidence="1">
    <location>
        <begin position="34"/>
        <end position="54"/>
    </location>
</feature>
<gene>
    <name evidence="2" type="ORF">SHI21_18240</name>
</gene>
<dbReference type="RefSeq" id="WP_323578478.1">
    <property type="nucleotide sequence ID" value="NZ_JAYGJQ010000003.1"/>
</dbReference>
<accession>A0ABU5VYN0</accession>
<protein>
    <submittedName>
        <fullName evidence="2">Uncharacterized protein</fullName>
    </submittedName>
</protein>
<keyword evidence="3" id="KW-1185">Reference proteome</keyword>
<keyword evidence="1" id="KW-0472">Membrane</keyword>
<name>A0ABU5VYN0_9BACT</name>
<evidence type="ECO:0000313" key="2">
    <source>
        <dbReference type="EMBL" id="MEA9358180.1"/>
    </source>
</evidence>
<evidence type="ECO:0000256" key="1">
    <source>
        <dbReference type="SAM" id="Phobius"/>
    </source>
</evidence>
<keyword evidence="1" id="KW-0812">Transmembrane</keyword>